<dbReference type="EMBL" id="JARVUX010000004">
    <property type="protein sequence ID" value="MDH2336568.1"/>
    <property type="molecule type" value="Genomic_DNA"/>
</dbReference>
<name>A0AAP4A7S9_CLOPF</name>
<reference evidence="1" key="1">
    <citation type="submission" date="2023-04" db="EMBL/GenBank/DDBJ databases">
        <title>Epidemiological investigation of Clostridium perfringens isolated from cattle.</title>
        <authorList>
            <person name="Tian R."/>
        </authorList>
    </citation>
    <scope>NUCLEOTIDE SEQUENCE</scope>
    <source>
        <strain evidence="1">ZWCP172</strain>
    </source>
</reference>
<evidence type="ECO:0000313" key="1">
    <source>
        <dbReference type="EMBL" id="MDH2336568.1"/>
    </source>
</evidence>
<dbReference type="RefSeq" id="WP_279857806.1">
    <property type="nucleotide sequence ID" value="NZ_JARVUX010000004.1"/>
</dbReference>
<dbReference type="Proteomes" id="UP001222958">
    <property type="component" value="Unassembled WGS sequence"/>
</dbReference>
<evidence type="ECO:0000313" key="2">
    <source>
        <dbReference type="Proteomes" id="UP001222958"/>
    </source>
</evidence>
<gene>
    <name evidence="1" type="ORF">QDQ28_10270</name>
</gene>
<comment type="caution">
    <text evidence="1">The sequence shown here is derived from an EMBL/GenBank/DDBJ whole genome shotgun (WGS) entry which is preliminary data.</text>
</comment>
<accession>A0AAP4A7S9</accession>
<protein>
    <submittedName>
        <fullName evidence="1">Uncharacterized protein</fullName>
    </submittedName>
</protein>
<dbReference type="NCBIfam" id="NF047389">
    <property type="entry name" value="ATPase_Sll1717"/>
    <property type="match status" value="1"/>
</dbReference>
<proteinExistence type="predicted"/>
<sequence length="483" mass="55928">MQFKDYQFGYADAAKEYTLIPEIFEKAFWDPKGIIDQLMNKWGFMLVGRKGVGKSAFSSKIQSLSEQTTNLFSTQMMLNDFEFSTFSKTKIDSNVTGTQKYKNSWEFILLIAIYKIIHDDLNIREIESFNNMVKLLEEIGFPIELNYKRNIATLSKLKIGTNLGIFDAGLEKEFGTKPTSYLERLSLITENMIEALTTICFNDEKIILSIDGVDDILRFKKNQLDILASLIRSVDYLNETFIKNKLPIKIILFIREDIVCSVTDPDINKIKRDGSITLSWANRLDDLKSVVKLRFLLSGVPEEDLESHWENLFPKLIRNKDPWTYLLEYTLYKPRDVLQFLKCCQENYPEKSFLTRSEMKTALKIYSKDYFIEEMKNEITGFTDENLINILPSVFRKLGQTAFSLQSLKKTINEQSLNSNYTDSDIKNLLLLLFEAGYIGQKIKGINNKESIIFKYRNTTANIDYSQRFITHKGLHTGLGVIL</sequence>
<dbReference type="InterPro" id="IPR059206">
    <property type="entry name" value="Sll1717-like"/>
</dbReference>
<dbReference type="AlphaFoldDB" id="A0AAP4A7S9"/>
<organism evidence="1 2">
    <name type="scientific">Clostridium perfringens</name>
    <dbReference type="NCBI Taxonomy" id="1502"/>
    <lineage>
        <taxon>Bacteria</taxon>
        <taxon>Bacillati</taxon>
        <taxon>Bacillota</taxon>
        <taxon>Clostridia</taxon>
        <taxon>Eubacteriales</taxon>
        <taxon>Clostridiaceae</taxon>
        <taxon>Clostridium</taxon>
    </lineage>
</organism>